<keyword evidence="4 11" id="KW-0808">Transferase</keyword>
<dbReference type="OrthoDB" id="9807778at2"/>
<dbReference type="Gene3D" id="3.90.550.10">
    <property type="entry name" value="Spore Coat Polysaccharide Biosynthesis Protein SpsA, Chain A"/>
    <property type="match status" value="1"/>
</dbReference>
<keyword evidence="3" id="KW-0328">Glycosyltransferase</keyword>
<dbReference type="FunFam" id="3.90.550.10:FF:000079">
    <property type="entry name" value="Probable glycosyl transferase"/>
    <property type="match status" value="1"/>
</dbReference>
<keyword evidence="7 9" id="KW-0472">Membrane</keyword>
<evidence type="ECO:0000256" key="4">
    <source>
        <dbReference type="ARBA" id="ARBA00022679"/>
    </source>
</evidence>
<dbReference type="SUPFAM" id="SSF53448">
    <property type="entry name" value="Nucleotide-diphospho-sugar transferases"/>
    <property type="match status" value="1"/>
</dbReference>
<evidence type="ECO:0000256" key="8">
    <source>
        <dbReference type="ARBA" id="ARBA00038152"/>
    </source>
</evidence>
<dbReference type="GO" id="GO:0016757">
    <property type="term" value="F:glycosyltransferase activity"/>
    <property type="evidence" value="ECO:0007669"/>
    <property type="project" value="UniProtKB-KW"/>
</dbReference>
<dbReference type="PANTHER" id="PTHR48090">
    <property type="entry name" value="UNDECAPRENYL-PHOSPHATE 4-DEOXY-4-FORMAMIDO-L-ARABINOSE TRANSFERASE-RELATED"/>
    <property type="match status" value="1"/>
</dbReference>
<keyword evidence="5 9" id="KW-0812">Transmembrane</keyword>
<dbReference type="PANTHER" id="PTHR48090:SF1">
    <property type="entry name" value="PROPHAGE BACTOPRENOL GLUCOSYL TRANSFERASE HOMOLOG"/>
    <property type="match status" value="1"/>
</dbReference>
<dbReference type="Proteomes" id="UP000215145">
    <property type="component" value="Unassembled WGS sequence"/>
</dbReference>
<feature type="domain" description="Glycosyltransferase 2-like" evidence="10">
    <location>
        <begin position="7"/>
        <end position="168"/>
    </location>
</feature>
<evidence type="ECO:0000256" key="3">
    <source>
        <dbReference type="ARBA" id="ARBA00022676"/>
    </source>
</evidence>
<dbReference type="EMBL" id="NMUQ01000002">
    <property type="protein sequence ID" value="OXM14213.1"/>
    <property type="molecule type" value="Genomic_DNA"/>
</dbReference>
<accession>A0A229NW94</accession>
<comment type="caution">
    <text evidence="11">The sequence shown here is derived from an EMBL/GenBank/DDBJ whole genome shotgun (WGS) entry which is preliminary data.</text>
</comment>
<gene>
    <name evidence="11" type="ORF">CGZ75_14715</name>
</gene>
<reference evidence="11 12" key="1">
    <citation type="submission" date="2017-07" db="EMBL/GenBank/DDBJ databases">
        <title>Paenibacillus herberti R33 genome sequencing and assembly.</title>
        <authorList>
            <person name="Su W."/>
        </authorList>
    </citation>
    <scope>NUCLEOTIDE SEQUENCE [LARGE SCALE GENOMIC DNA]</scope>
    <source>
        <strain evidence="11 12">R33</strain>
    </source>
</reference>
<dbReference type="InterPro" id="IPR001173">
    <property type="entry name" value="Glyco_trans_2-like"/>
</dbReference>
<keyword evidence="2" id="KW-1003">Cell membrane</keyword>
<organism evidence="11 12">
    <name type="scientific">Paenibacillus herberti</name>
    <dbReference type="NCBI Taxonomy" id="1619309"/>
    <lineage>
        <taxon>Bacteria</taxon>
        <taxon>Bacillati</taxon>
        <taxon>Bacillota</taxon>
        <taxon>Bacilli</taxon>
        <taxon>Bacillales</taxon>
        <taxon>Paenibacillaceae</taxon>
        <taxon>Paenibacillus</taxon>
    </lineage>
</organism>
<sequence>MDSPMVSIVAPMYNEGSNIYFFYERMTSVLGKLNLNYEIVCVNDGSKDDTWERLKEIADRDARVKAIDLSRNFGKEVAMTAGIDFCMGDVIIPIDADLQDPPELIPTMIDKWREGYDVVYATRIRREGETRMKKLTAHLFYRTIRKMTNIDIPADTGDFRLMSRPVVDALKQLKEQHRFMKGLFSWVGFKQTSIPYLRDPRHSGKSSFNFWKLWNFAIEGITSFTFAPLQLFTYFGVTVSFASFIYAIYMIISTFLYGNPVPGYPSLMVAILFFSGVQLMTLGIIGEYIGRIYNESKRRPLYLTREVVGAVEEKQSVEYPQRLRKI</sequence>
<evidence type="ECO:0000313" key="12">
    <source>
        <dbReference type="Proteomes" id="UP000215145"/>
    </source>
</evidence>
<dbReference type="CDD" id="cd04187">
    <property type="entry name" value="DPM1_like_bac"/>
    <property type="match status" value="1"/>
</dbReference>
<protein>
    <submittedName>
        <fullName evidence="11">Glycosyltransferase</fullName>
    </submittedName>
</protein>
<feature type="transmembrane region" description="Helical" evidence="9">
    <location>
        <begin position="231"/>
        <end position="252"/>
    </location>
</feature>
<evidence type="ECO:0000256" key="5">
    <source>
        <dbReference type="ARBA" id="ARBA00022692"/>
    </source>
</evidence>
<dbReference type="InterPro" id="IPR029044">
    <property type="entry name" value="Nucleotide-diphossugar_trans"/>
</dbReference>
<name>A0A229NW94_9BACL</name>
<evidence type="ECO:0000256" key="7">
    <source>
        <dbReference type="ARBA" id="ARBA00023136"/>
    </source>
</evidence>
<comment type="similarity">
    <text evidence="8">Belongs to the glycosyltransferase 2 family. GtrB subfamily.</text>
</comment>
<evidence type="ECO:0000256" key="2">
    <source>
        <dbReference type="ARBA" id="ARBA00022475"/>
    </source>
</evidence>
<comment type="subcellular location">
    <subcellularLocation>
        <location evidence="1">Cell membrane</location>
        <topology evidence="1">Multi-pass membrane protein</topology>
    </subcellularLocation>
</comment>
<keyword evidence="12" id="KW-1185">Reference proteome</keyword>
<evidence type="ECO:0000256" key="6">
    <source>
        <dbReference type="ARBA" id="ARBA00022989"/>
    </source>
</evidence>
<feature type="transmembrane region" description="Helical" evidence="9">
    <location>
        <begin position="264"/>
        <end position="289"/>
    </location>
</feature>
<dbReference type="AlphaFoldDB" id="A0A229NW94"/>
<evidence type="ECO:0000313" key="11">
    <source>
        <dbReference type="EMBL" id="OXM14213.1"/>
    </source>
</evidence>
<dbReference type="RefSeq" id="WP_089525035.1">
    <property type="nucleotide sequence ID" value="NZ_NMUQ01000002.1"/>
</dbReference>
<dbReference type="InterPro" id="IPR050256">
    <property type="entry name" value="Glycosyltransferase_2"/>
</dbReference>
<dbReference type="GO" id="GO:0005886">
    <property type="term" value="C:plasma membrane"/>
    <property type="evidence" value="ECO:0007669"/>
    <property type="project" value="UniProtKB-SubCell"/>
</dbReference>
<evidence type="ECO:0000259" key="10">
    <source>
        <dbReference type="Pfam" id="PF00535"/>
    </source>
</evidence>
<evidence type="ECO:0000256" key="9">
    <source>
        <dbReference type="SAM" id="Phobius"/>
    </source>
</evidence>
<dbReference type="Pfam" id="PF00535">
    <property type="entry name" value="Glycos_transf_2"/>
    <property type="match status" value="1"/>
</dbReference>
<keyword evidence="6 9" id="KW-1133">Transmembrane helix</keyword>
<evidence type="ECO:0000256" key="1">
    <source>
        <dbReference type="ARBA" id="ARBA00004651"/>
    </source>
</evidence>
<proteinExistence type="inferred from homology"/>